<dbReference type="Proteomes" id="UP000261082">
    <property type="component" value="Unassembled WGS sequence"/>
</dbReference>
<dbReference type="AlphaFoldDB" id="A0A3E1Q813"/>
<reference evidence="1 2" key="1">
    <citation type="journal article" date="2007" name="Int. J. Syst. Evol. Microbiol.">
        <title>Marixanthomonas ophiurae gen. nov., sp. nov., a marine bacterium of the family Flavobacteriaceae isolated from a deep-sea brittle star.</title>
        <authorList>
            <person name="Romanenko L.A."/>
            <person name="Uchino M."/>
            <person name="Frolova G.M."/>
            <person name="Mikhailov V.V."/>
        </authorList>
    </citation>
    <scope>NUCLEOTIDE SEQUENCE [LARGE SCALE GENOMIC DNA]</scope>
    <source>
        <strain evidence="1 2">KMM 3046</strain>
    </source>
</reference>
<keyword evidence="2" id="KW-1185">Reference proteome</keyword>
<proteinExistence type="predicted"/>
<sequence>MKNLIFFLTTVILTTNLLSQTQTKKEVFIIGTMHEVPKIVKNSYKPLLKLAVKYNPEAIYVESPRPNDSISWEYLKNGWSKHYKEFYYLSDSLKNSFSFNQQALDSLLKKDFENLTEDNLKLITTSFAYLRDNANYEFYKYIQKHGVEGSKKPTRAEDGDLTAKLALELNIKKLHSMDDQQTNKQYHEAWQGCANQGQTNGDKKINRELNKKDYNRAILPALLGRLGKHVNKRKSLLRLHKLSSFTYVKNETESCTLGTKFWNERNSRMVTNIASQVLSNEYTKNIVIVGAAHVIGLERELKKNYPDISIKLVDKN</sequence>
<evidence type="ECO:0000313" key="1">
    <source>
        <dbReference type="EMBL" id="RFN58279.1"/>
    </source>
</evidence>
<protein>
    <submittedName>
        <fullName evidence="1">Uncharacterized protein</fullName>
    </submittedName>
</protein>
<dbReference type="OrthoDB" id="1198318at2"/>
<gene>
    <name evidence="1" type="ORF">DZ858_13725</name>
</gene>
<name>A0A3E1Q813_9FLAO</name>
<comment type="caution">
    <text evidence="1">The sequence shown here is derived from an EMBL/GenBank/DDBJ whole genome shotgun (WGS) entry which is preliminary data.</text>
</comment>
<dbReference type="InterPro" id="IPR043749">
    <property type="entry name" value="DUF5694"/>
</dbReference>
<organism evidence="1 2">
    <name type="scientific">Marixanthomonas ophiurae</name>
    <dbReference type="NCBI Taxonomy" id="387659"/>
    <lineage>
        <taxon>Bacteria</taxon>
        <taxon>Pseudomonadati</taxon>
        <taxon>Bacteroidota</taxon>
        <taxon>Flavobacteriia</taxon>
        <taxon>Flavobacteriales</taxon>
        <taxon>Flavobacteriaceae</taxon>
        <taxon>Marixanthomonas</taxon>
    </lineage>
</organism>
<accession>A0A3E1Q813</accession>
<dbReference type="RefSeq" id="WP_117160227.1">
    <property type="nucleotide sequence ID" value="NZ_QVID01000002.1"/>
</dbReference>
<evidence type="ECO:0000313" key="2">
    <source>
        <dbReference type="Proteomes" id="UP000261082"/>
    </source>
</evidence>
<dbReference type="Pfam" id="PF18950">
    <property type="entry name" value="DUF5694"/>
    <property type="match status" value="1"/>
</dbReference>
<dbReference type="EMBL" id="QVID01000002">
    <property type="protein sequence ID" value="RFN58279.1"/>
    <property type="molecule type" value="Genomic_DNA"/>
</dbReference>